<dbReference type="GeneID" id="106471866"/>
<keyword evidence="8" id="KW-0472">Membrane</keyword>
<gene>
    <name evidence="13 14" type="primary">LOC106471866</name>
</gene>
<keyword evidence="6" id="KW-0638">Presynaptic neurotoxin</keyword>
<keyword evidence="12" id="KW-1185">Reference proteome</keyword>
<dbReference type="InterPro" id="IPR002110">
    <property type="entry name" value="Ankyrin_rpt"/>
</dbReference>
<keyword evidence="4" id="KW-1052">Target cell membrane</keyword>
<evidence type="ECO:0000313" key="14">
    <source>
        <dbReference type="RefSeq" id="XP_022256190.1"/>
    </source>
</evidence>
<keyword evidence="8" id="KW-1053">Target membrane</keyword>
<feature type="compositionally biased region" description="Basic and acidic residues" evidence="10">
    <location>
        <begin position="429"/>
        <end position="444"/>
    </location>
</feature>
<feature type="domain" description="ANKLE2 third alpha/beta" evidence="11">
    <location>
        <begin position="167"/>
        <end position="277"/>
    </location>
</feature>
<evidence type="ECO:0000256" key="10">
    <source>
        <dbReference type="SAM" id="MobiDB-lite"/>
    </source>
</evidence>
<evidence type="ECO:0000256" key="1">
    <source>
        <dbReference type="ARBA" id="ARBA00004175"/>
    </source>
</evidence>
<evidence type="ECO:0000259" key="11">
    <source>
        <dbReference type="Pfam" id="PF24567"/>
    </source>
</evidence>
<dbReference type="Pfam" id="PF24567">
    <property type="entry name" value="ANKLE2_3rd"/>
    <property type="match status" value="1"/>
</dbReference>
<proteinExistence type="inferred from homology"/>
<evidence type="ECO:0000256" key="2">
    <source>
        <dbReference type="ARBA" id="ARBA00007597"/>
    </source>
</evidence>
<evidence type="ECO:0000313" key="12">
    <source>
        <dbReference type="Proteomes" id="UP000694941"/>
    </source>
</evidence>
<dbReference type="Pfam" id="PF00023">
    <property type="entry name" value="Ank"/>
    <property type="match status" value="1"/>
</dbReference>
<evidence type="ECO:0000256" key="6">
    <source>
        <dbReference type="ARBA" id="ARBA00023028"/>
    </source>
</evidence>
<dbReference type="RefSeq" id="XP_022256190.1">
    <property type="nucleotide sequence ID" value="XM_022400482.1"/>
</dbReference>
<dbReference type="RefSeq" id="XP_022256189.1">
    <property type="nucleotide sequence ID" value="XM_022400481.1"/>
</dbReference>
<keyword evidence="3" id="KW-0268">Exocytosis</keyword>
<keyword evidence="7" id="KW-0040">ANK repeat</keyword>
<feature type="region of interest" description="Disordered" evidence="10">
    <location>
        <begin position="374"/>
        <end position="444"/>
    </location>
</feature>
<keyword evidence="6" id="KW-0800">Toxin</keyword>
<keyword evidence="5" id="KW-0132">Cell division</keyword>
<name>A0ABM1TJY3_LIMPO</name>
<reference evidence="13 14" key="1">
    <citation type="submission" date="2025-05" db="UniProtKB">
        <authorList>
            <consortium name="RefSeq"/>
        </authorList>
    </citation>
    <scope>IDENTIFICATION</scope>
    <source>
        <tissue evidence="13 14">Muscle</tissue>
    </source>
</reference>
<accession>A0ABM1TJY3</accession>
<feature type="region of interest" description="Disordered" evidence="10">
    <location>
        <begin position="333"/>
        <end position="357"/>
    </location>
</feature>
<dbReference type="InterPro" id="IPR056237">
    <property type="entry name" value="ANKLE2_3rd"/>
</dbReference>
<dbReference type="Gene3D" id="1.25.40.20">
    <property type="entry name" value="Ankyrin repeat-containing domain"/>
    <property type="match status" value="1"/>
</dbReference>
<dbReference type="Proteomes" id="UP000694941">
    <property type="component" value="Unplaced"/>
</dbReference>
<evidence type="ECO:0000256" key="7">
    <source>
        <dbReference type="ARBA" id="ARBA00023043"/>
    </source>
</evidence>
<protein>
    <submittedName>
        <fullName evidence="13 14">Ankyrin repeat and LEM domain-containing protein 2-like</fullName>
    </submittedName>
</protein>
<comment type="similarity">
    <text evidence="2">Belongs to the ANKLE2 family.</text>
</comment>
<evidence type="ECO:0000256" key="5">
    <source>
        <dbReference type="ARBA" id="ARBA00022618"/>
    </source>
</evidence>
<organism evidence="12 13">
    <name type="scientific">Limulus polyphemus</name>
    <name type="common">Atlantic horseshoe crab</name>
    <dbReference type="NCBI Taxonomy" id="6850"/>
    <lineage>
        <taxon>Eukaryota</taxon>
        <taxon>Metazoa</taxon>
        <taxon>Ecdysozoa</taxon>
        <taxon>Arthropoda</taxon>
        <taxon>Chelicerata</taxon>
        <taxon>Merostomata</taxon>
        <taxon>Xiphosura</taxon>
        <taxon>Limulidae</taxon>
        <taxon>Limulus</taxon>
    </lineage>
</organism>
<dbReference type="PANTHER" id="PTHR12349:SF4">
    <property type="entry name" value="ANKYRIN REPEAT AND LEM DOMAIN-CONTAINING PROTEIN 2"/>
    <property type="match status" value="1"/>
</dbReference>
<evidence type="ECO:0000256" key="3">
    <source>
        <dbReference type="ARBA" id="ARBA00022483"/>
    </source>
</evidence>
<sequence>MVKLRKAVEAGDAEYFGQCVWTNPRFLISSGDTPAIVQEGFRYNVLHVAAKSKQGAMCQLILSTIEDQKFMKLLYSDDSEDIRQQRIIFLIDLYLNTPDRGMCETPLHFACKFGCLKAAEVLVSHPSCDLKRLNKYGQTAREIICDRCVGAPTELKKQIENLFEMRYFVPVLRSEDNSIQPVVGEPWSPDHTTDDLYSLSSPSSPKDPVLNVKAYAGPMSPTQAELFYKKWKTPPLLRGDNVDVKVLHHIRLTDPEKGLERVGRDLAKHMKVMWSEYWLFLDSWCDLSSQKGLKKLEDHLKKMYRQVVNEVNREKSGDICVTPNMNILQLSPQFQETSSPDESECLNSSKSTDSSLSPISKLCQTLQKFHMTSPESCVTSPDTPSLFSRSPIPDSSEDDETRDFSEITKTLQFDTPDPHHRKGKLTHQLQEEERCGEKTEKEENSLLEPNTEVALFTLCDNGVHEEQDWYHLSMCNIIAERLSLCISDLLSVSQELYANSFWLEQFIVDRMMTDVAGLLSAVLSASNTPSQKYLSALHPLISKKTRDIIRSNLLDHEVMIVASILKSCWNCQPDFSSSDDEDLGVLYSRRCRKNKRNDTVTSKKHVRCILNILKGDLCDEHDSRKCVCEWFLVSSVSDSNKTKSLEELQHLISKDSRKDKYIKTSTTAVNFVVNDPPEEKHKSVYEGIDRVLNTESKNSLDFPSDNYTEDCFAENEDESDDEDVFFTPPSSCHSTCSSSPEELVTPEEAIEVYVEGCMPSKLDVDVLHALQDTNVDPLLYPYISQWKNLVSSFSKDIVESWPSPTNPRYGHWKTVFSPVVSTPHSALVDSNFKRQYRQNSPISLTPNKQLTVPNQRIHNTAAIIAQPRNLYESFLGWEETSGD</sequence>
<comment type="subcellular location">
    <subcellularLocation>
        <location evidence="1">Target cell membrane</location>
    </subcellularLocation>
</comment>
<dbReference type="SUPFAM" id="SSF48403">
    <property type="entry name" value="Ankyrin repeat"/>
    <property type="match status" value="1"/>
</dbReference>
<dbReference type="PANTHER" id="PTHR12349">
    <property type="entry name" value="ANKYRIN REPEAT AND LEM DOMAIN-CONTAINING PROTEIN 2"/>
    <property type="match status" value="1"/>
</dbReference>
<dbReference type="InterPro" id="IPR036770">
    <property type="entry name" value="Ankyrin_rpt-contain_sf"/>
</dbReference>
<feature type="compositionally biased region" description="Polar residues" evidence="10">
    <location>
        <begin position="374"/>
        <end position="388"/>
    </location>
</feature>
<evidence type="ECO:0000256" key="9">
    <source>
        <dbReference type="ARBA" id="ARBA00023306"/>
    </source>
</evidence>
<keyword evidence="6" id="KW-0528">Neurotoxin</keyword>
<keyword evidence="9" id="KW-0131">Cell cycle</keyword>
<evidence type="ECO:0000256" key="4">
    <source>
        <dbReference type="ARBA" id="ARBA00022537"/>
    </source>
</evidence>
<feature type="compositionally biased region" description="Low complexity" evidence="10">
    <location>
        <begin position="348"/>
        <end position="357"/>
    </location>
</feature>
<evidence type="ECO:0000313" key="13">
    <source>
        <dbReference type="RefSeq" id="XP_022256189.1"/>
    </source>
</evidence>
<evidence type="ECO:0000256" key="8">
    <source>
        <dbReference type="ARBA" id="ARBA00023298"/>
    </source>
</evidence>